<protein>
    <submittedName>
        <fullName evidence="5">Helix-turn-helix domain-containing protein</fullName>
    </submittedName>
</protein>
<dbReference type="EMBL" id="JBHSNC010000039">
    <property type="protein sequence ID" value="MFC5530316.1"/>
    <property type="molecule type" value="Genomic_DNA"/>
</dbReference>
<accession>A0ABW0QZQ2</accession>
<gene>
    <name evidence="5" type="ORF">ACFPQ4_12835</name>
</gene>
<dbReference type="InterPro" id="IPR018062">
    <property type="entry name" value="HTH_AraC-typ_CS"/>
</dbReference>
<dbReference type="SUPFAM" id="SSF51215">
    <property type="entry name" value="Regulatory protein AraC"/>
    <property type="match status" value="1"/>
</dbReference>
<dbReference type="InterPro" id="IPR037923">
    <property type="entry name" value="HTH-like"/>
</dbReference>
<evidence type="ECO:0000313" key="5">
    <source>
        <dbReference type="EMBL" id="MFC5530316.1"/>
    </source>
</evidence>
<proteinExistence type="predicted"/>
<keyword evidence="6" id="KW-1185">Reference proteome</keyword>
<keyword evidence="1" id="KW-0805">Transcription regulation</keyword>
<sequence length="306" mass="36092">MYPELRNEHVIYQNPFLAIRIWQIDGEWRHRVTEETKRQLELDWMHKRFVKWHYHKEVEFLLVLKGELTAFCPDERLVLRDGDIGLFGANEPHTSLQTDAELSYLVFQIDLHQYWDQSTLGSMRHFSEVIRPLSALNYIYKTNSEVREATAALIQDIHQEMNDKQIGYELAVSSRIKNILLLLLRNDTQFKLHYSDNGLIDRMQPALDYVDKHLSDKLTVETLSRTMNMSYTYFIKQFKAAVGMPFTDYVTYKRIKKAEQQILTGNASIAEIAESVGMTNLGHFYDMFRRINDCTPRQFKDRLDPS</sequence>
<dbReference type="InterPro" id="IPR014710">
    <property type="entry name" value="RmlC-like_jellyroll"/>
</dbReference>
<dbReference type="InterPro" id="IPR003313">
    <property type="entry name" value="AraC-bd"/>
</dbReference>
<evidence type="ECO:0000256" key="2">
    <source>
        <dbReference type="ARBA" id="ARBA00023125"/>
    </source>
</evidence>
<comment type="caution">
    <text evidence="5">The sequence shown here is derived from an EMBL/GenBank/DDBJ whole genome shotgun (WGS) entry which is preliminary data.</text>
</comment>
<evidence type="ECO:0000259" key="4">
    <source>
        <dbReference type="PROSITE" id="PS01124"/>
    </source>
</evidence>
<dbReference type="Proteomes" id="UP001596108">
    <property type="component" value="Unassembled WGS sequence"/>
</dbReference>
<dbReference type="SMART" id="SM00342">
    <property type="entry name" value="HTH_ARAC"/>
    <property type="match status" value="1"/>
</dbReference>
<evidence type="ECO:0000313" key="6">
    <source>
        <dbReference type="Proteomes" id="UP001596108"/>
    </source>
</evidence>
<dbReference type="RefSeq" id="WP_378112262.1">
    <property type="nucleotide sequence ID" value="NZ_JBHSNC010000039.1"/>
</dbReference>
<keyword evidence="2" id="KW-0238">DNA-binding</keyword>
<dbReference type="Gene3D" id="2.60.120.10">
    <property type="entry name" value="Jelly Rolls"/>
    <property type="match status" value="1"/>
</dbReference>
<reference evidence="6" key="1">
    <citation type="journal article" date="2019" name="Int. J. Syst. Evol. Microbiol.">
        <title>The Global Catalogue of Microorganisms (GCM) 10K type strain sequencing project: providing services to taxonomists for standard genome sequencing and annotation.</title>
        <authorList>
            <consortium name="The Broad Institute Genomics Platform"/>
            <consortium name="The Broad Institute Genome Sequencing Center for Infectious Disease"/>
            <person name="Wu L."/>
            <person name="Ma J."/>
        </authorList>
    </citation>
    <scope>NUCLEOTIDE SEQUENCE [LARGE SCALE GENOMIC DNA]</scope>
    <source>
        <strain evidence="6">CGMCC 1.18578</strain>
    </source>
</reference>
<feature type="domain" description="HTH araC/xylS-type" evidence="4">
    <location>
        <begin position="204"/>
        <end position="302"/>
    </location>
</feature>
<dbReference type="Pfam" id="PF12833">
    <property type="entry name" value="HTH_18"/>
    <property type="match status" value="1"/>
</dbReference>
<dbReference type="Gene3D" id="1.10.10.60">
    <property type="entry name" value="Homeodomain-like"/>
    <property type="match status" value="2"/>
</dbReference>
<name>A0ABW0QZQ2_9BACL</name>
<keyword evidence="3" id="KW-0804">Transcription</keyword>
<evidence type="ECO:0000256" key="3">
    <source>
        <dbReference type="ARBA" id="ARBA00023163"/>
    </source>
</evidence>
<dbReference type="PANTHER" id="PTHR43280">
    <property type="entry name" value="ARAC-FAMILY TRANSCRIPTIONAL REGULATOR"/>
    <property type="match status" value="1"/>
</dbReference>
<dbReference type="Pfam" id="PF02311">
    <property type="entry name" value="AraC_binding"/>
    <property type="match status" value="1"/>
</dbReference>
<dbReference type="PANTHER" id="PTHR43280:SF27">
    <property type="entry name" value="TRANSCRIPTIONAL REGULATOR MTLR"/>
    <property type="match status" value="1"/>
</dbReference>
<organism evidence="5 6">
    <name type="scientific">Cohnella yongneupensis</name>
    <dbReference type="NCBI Taxonomy" id="425006"/>
    <lineage>
        <taxon>Bacteria</taxon>
        <taxon>Bacillati</taxon>
        <taxon>Bacillota</taxon>
        <taxon>Bacilli</taxon>
        <taxon>Bacillales</taxon>
        <taxon>Paenibacillaceae</taxon>
        <taxon>Cohnella</taxon>
    </lineage>
</organism>
<dbReference type="PROSITE" id="PS01124">
    <property type="entry name" value="HTH_ARAC_FAMILY_2"/>
    <property type="match status" value="1"/>
</dbReference>
<dbReference type="InterPro" id="IPR018060">
    <property type="entry name" value="HTH_AraC"/>
</dbReference>
<dbReference type="PROSITE" id="PS00041">
    <property type="entry name" value="HTH_ARAC_FAMILY_1"/>
    <property type="match status" value="1"/>
</dbReference>
<dbReference type="InterPro" id="IPR009057">
    <property type="entry name" value="Homeodomain-like_sf"/>
</dbReference>
<dbReference type="SUPFAM" id="SSF46689">
    <property type="entry name" value="Homeodomain-like"/>
    <property type="match status" value="2"/>
</dbReference>
<evidence type="ECO:0000256" key="1">
    <source>
        <dbReference type="ARBA" id="ARBA00023015"/>
    </source>
</evidence>